<dbReference type="PANTHER" id="PTHR43671:SF92">
    <property type="entry name" value="SERINE_THREONINE-PROTEIN KINASE NEK10"/>
    <property type="match status" value="1"/>
</dbReference>
<evidence type="ECO:0000259" key="8">
    <source>
        <dbReference type="PROSITE" id="PS50011"/>
    </source>
</evidence>
<gene>
    <name evidence="9" type="ORF">T265_14858</name>
</gene>
<accession>A0A074ZA18</accession>
<evidence type="ECO:0000256" key="5">
    <source>
        <dbReference type="ARBA" id="ARBA00022840"/>
    </source>
</evidence>
<dbReference type="KEGG" id="ovi:T265_14858"/>
<dbReference type="EMBL" id="KL596899">
    <property type="protein sequence ID" value="KER22427.1"/>
    <property type="molecule type" value="Genomic_DNA"/>
</dbReference>
<keyword evidence="3 6" id="KW-0547">Nucleotide-binding</keyword>
<reference evidence="9 10" key="1">
    <citation type="submission" date="2013-11" db="EMBL/GenBank/DDBJ databases">
        <title>Opisthorchis viverrini - life in the bile duct.</title>
        <authorList>
            <person name="Young N.D."/>
            <person name="Nagarajan N."/>
            <person name="Lin S.J."/>
            <person name="Korhonen P.K."/>
            <person name="Jex A.R."/>
            <person name="Hall R.S."/>
            <person name="Safavi-Hemami H."/>
            <person name="Kaewkong W."/>
            <person name="Bertrand D."/>
            <person name="Gao S."/>
            <person name="Seet Q."/>
            <person name="Wongkham S."/>
            <person name="Teh B.T."/>
            <person name="Wongkham C."/>
            <person name="Intapan P.M."/>
            <person name="Maleewong W."/>
            <person name="Yang X."/>
            <person name="Hu M."/>
            <person name="Wang Z."/>
            <person name="Hofmann A."/>
            <person name="Sternberg P.W."/>
            <person name="Tan P."/>
            <person name="Wang J."/>
            <person name="Gasser R.B."/>
        </authorList>
    </citation>
    <scope>NUCLEOTIDE SEQUENCE [LARGE SCALE GENOMIC DNA]</scope>
</reference>
<evidence type="ECO:0000256" key="6">
    <source>
        <dbReference type="PROSITE-ProRule" id="PRU10141"/>
    </source>
</evidence>
<name>A0A074ZA18_OPIVI</name>
<dbReference type="InterPro" id="IPR008266">
    <property type="entry name" value="Tyr_kinase_AS"/>
</dbReference>
<dbReference type="GO" id="GO:1902749">
    <property type="term" value="P:regulation of cell cycle G2/M phase transition"/>
    <property type="evidence" value="ECO:0007669"/>
    <property type="project" value="TreeGrafter"/>
</dbReference>
<comment type="similarity">
    <text evidence="1">Belongs to the protein kinase superfamily. NEK Ser/Thr protein kinase family. NIMA subfamily.</text>
</comment>
<protein>
    <recommendedName>
        <fullName evidence="8">Protein kinase domain-containing protein</fullName>
    </recommendedName>
</protein>
<dbReference type="InterPro" id="IPR000719">
    <property type="entry name" value="Prot_kinase_dom"/>
</dbReference>
<dbReference type="Gene3D" id="3.30.200.20">
    <property type="entry name" value="Phosphorylase Kinase, domain 1"/>
    <property type="match status" value="1"/>
</dbReference>
<dbReference type="PROSITE" id="PS50011">
    <property type="entry name" value="PROTEIN_KINASE_DOM"/>
    <property type="match status" value="1"/>
</dbReference>
<sequence>SAVCETLCELSREEFAAQQIVRENGIYLLGKHLLIRSLGSSDETQIESTFRDIIVTEVDRSEHTLSSEKPAVQLNAVQFLQIQVFRTFRRLAQLERHRRMLKSLLPATLLAELLGLNAFTEDEVNYQRLVDWMSCLSEEDQSRLLRGVRACDLDQPPVQWIREYAVSELLGTGAFGQVYKARKETKSGQPQVYAIKEVNTTQAIFGRTEQERQQSVRNILNEVNIIKQQLRHPNIVRYYKTFLHGKHEYFGITYSLRYYAFLKMPIALFLPPLRYNFSFWENVLTIPKNRTASQPNQISPVRGCTCWSSVVVRVTFDLVAELSNFSPRFKGTSSVRSLTHPHIDDVPSNVNEAFASELPSSAKGDRLYIVMEMLEGLSLTELINSMKEKNEHFTEDRIWHVFTQLVLALRYLHREKGIVHRDLSSNNIMIGEGDKATITDFGLAKQKIWDSSKMTSSVGTLAFSCPEIVQNQPYGEGADIWSLGCILYQMCTYTPPFQAECILTVASRIVGGQFKPVSSVSKLQYSEMMENVVRVCLTSDPQKRPDIIGVASHLTEVLLKQLDSARQVATQAKLRLREIRDQFRLSSSTDAVTKHTSDISRPRSMTNEVSLFRLNPSEKETTQHTLPRMTKTQPRETPPVTIQKPSSSTRVVIPQHCLKPVNDPILDVVGLIRKLEYVSFQCSPSARKHCAIKQFVDIYRRRLFSASIPSSIVKQELIQLARKVSKPVNQTFLPSYPRIHEEGSNEGDDVTSNFMEGCA</sequence>
<feature type="region of interest" description="Disordered" evidence="7">
    <location>
        <begin position="618"/>
        <end position="646"/>
    </location>
</feature>
<feature type="non-terminal residue" evidence="9">
    <location>
        <position position="759"/>
    </location>
</feature>
<keyword evidence="5 6" id="KW-0067">ATP-binding</keyword>
<feature type="domain" description="Protein kinase" evidence="8">
    <location>
        <begin position="164"/>
        <end position="556"/>
    </location>
</feature>
<dbReference type="STRING" id="6198.A0A074ZA18"/>
<keyword evidence="4" id="KW-0418">Kinase</keyword>
<evidence type="ECO:0000256" key="4">
    <source>
        <dbReference type="ARBA" id="ARBA00022777"/>
    </source>
</evidence>
<proteinExistence type="inferred from homology"/>
<dbReference type="AlphaFoldDB" id="A0A074ZA18"/>
<dbReference type="PANTHER" id="PTHR43671">
    <property type="entry name" value="SERINE/THREONINE-PROTEIN KINASE NEK"/>
    <property type="match status" value="1"/>
</dbReference>
<feature type="binding site" evidence="6">
    <location>
        <position position="196"/>
    </location>
    <ligand>
        <name>ATP</name>
        <dbReference type="ChEBI" id="CHEBI:30616"/>
    </ligand>
</feature>
<evidence type="ECO:0000313" key="10">
    <source>
        <dbReference type="Proteomes" id="UP000054324"/>
    </source>
</evidence>
<evidence type="ECO:0000256" key="2">
    <source>
        <dbReference type="ARBA" id="ARBA00022679"/>
    </source>
</evidence>
<dbReference type="RefSeq" id="XP_009173827.1">
    <property type="nucleotide sequence ID" value="XM_009175563.1"/>
</dbReference>
<dbReference type="InterPro" id="IPR011009">
    <property type="entry name" value="Kinase-like_dom_sf"/>
</dbReference>
<evidence type="ECO:0000256" key="3">
    <source>
        <dbReference type="ARBA" id="ARBA00022741"/>
    </source>
</evidence>
<feature type="non-terminal residue" evidence="9">
    <location>
        <position position="1"/>
    </location>
</feature>
<dbReference type="InterPro" id="IPR050660">
    <property type="entry name" value="NEK_Ser/Thr_kinase"/>
</dbReference>
<dbReference type="InterPro" id="IPR017441">
    <property type="entry name" value="Protein_kinase_ATP_BS"/>
</dbReference>
<keyword evidence="2" id="KW-0808">Transferase</keyword>
<dbReference type="Proteomes" id="UP000054324">
    <property type="component" value="Unassembled WGS sequence"/>
</dbReference>
<dbReference type="Gene3D" id="1.10.510.10">
    <property type="entry name" value="Transferase(Phosphotransferase) domain 1"/>
    <property type="match status" value="1"/>
</dbReference>
<dbReference type="Pfam" id="PF00069">
    <property type="entry name" value="Pkinase"/>
    <property type="match status" value="2"/>
</dbReference>
<dbReference type="GO" id="GO:0004674">
    <property type="term" value="F:protein serine/threonine kinase activity"/>
    <property type="evidence" value="ECO:0007669"/>
    <property type="project" value="TreeGrafter"/>
</dbReference>
<dbReference type="SUPFAM" id="SSF56112">
    <property type="entry name" value="Protein kinase-like (PK-like)"/>
    <property type="match status" value="1"/>
</dbReference>
<dbReference type="GO" id="GO:0005524">
    <property type="term" value="F:ATP binding"/>
    <property type="evidence" value="ECO:0007669"/>
    <property type="project" value="UniProtKB-UniRule"/>
</dbReference>
<dbReference type="GeneID" id="20329024"/>
<evidence type="ECO:0000313" key="9">
    <source>
        <dbReference type="EMBL" id="KER22427.1"/>
    </source>
</evidence>
<keyword evidence="10" id="KW-1185">Reference proteome</keyword>
<dbReference type="PROSITE" id="PS00107">
    <property type="entry name" value="PROTEIN_KINASE_ATP"/>
    <property type="match status" value="1"/>
</dbReference>
<organism evidence="9 10">
    <name type="scientific">Opisthorchis viverrini</name>
    <name type="common">Southeast Asian liver fluke</name>
    <dbReference type="NCBI Taxonomy" id="6198"/>
    <lineage>
        <taxon>Eukaryota</taxon>
        <taxon>Metazoa</taxon>
        <taxon>Spiralia</taxon>
        <taxon>Lophotrochozoa</taxon>
        <taxon>Platyhelminthes</taxon>
        <taxon>Trematoda</taxon>
        <taxon>Digenea</taxon>
        <taxon>Opisthorchiida</taxon>
        <taxon>Opisthorchiata</taxon>
        <taxon>Opisthorchiidae</taxon>
        <taxon>Opisthorchis</taxon>
    </lineage>
</organism>
<dbReference type="PROSITE" id="PS00109">
    <property type="entry name" value="PROTEIN_KINASE_TYR"/>
    <property type="match status" value="1"/>
</dbReference>
<evidence type="ECO:0000256" key="7">
    <source>
        <dbReference type="SAM" id="MobiDB-lite"/>
    </source>
</evidence>
<dbReference type="CTD" id="20329024"/>
<evidence type="ECO:0000256" key="1">
    <source>
        <dbReference type="ARBA" id="ARBA00010886"/>
    </source>
</evidence>
<dbReference type="OrthoDB" id="248923at2759"/>